<keyword evidence="6 7" id="KW-0539">Nucleus</keyword>
<sequence>MGKKTKSSKASKPALQTPFVQLTRSLYLTLSPCAYNFPLEGLCAEHISPHLLSYFSPLRGILLGYSNPRLSENPDDAIKAHSSEEAKTVMAQSIAEYAVSYVWLTCQFTIFRPVRGSTLEGDVNLQSESVLGLMCYNYFNAAIDREKLPSEWNWDGEKWVDGDGEQIQGRITFKVEDFEASGQDSITIMGTMKNG</sequence>
<dbReference type="GeneID" id="54558710"/>
<feature type="domain" description="RPA43 OB" evidence="8">
    <location>
        <begin position="113"/>
        <end position="156"/>
    </location>
</feature>
<comment type="similarity">
    <text evidence="2">Belongs to the eukaryotic RPA43 RNA polymerase subunit family.</text>
</comment>
<evidence type="ECO:0000313" key="10">
    <source>
        <dbReference type="Proteomes" id="UP000799537"/>
    </source>
</evidence>
<protein>
    <recommendedName>
        <fullName evidence="7">DNA-directed RNA polymerase subunit</fullName>
    </recommendedName>
</protein>
<proteinExistence type="inferred from homology"/>
<evidence type="ECO:0000259" key="8">
    <source>
        <dbReference type="Pfam" id="PF17875"/>
    </source>
</evidence>
<evidence type="ECO:0000256" key="1">
    <source>
        <dbReference type="ARBA" id="ARBA00004604"/>
    </source>
</evidence>
<keyword evidence="4" id="KW-0597">Phosphoprotein</keyword>
<dbReference type="PANTHER" id="PTHR12709:SF5">
    <property type="entry name" value="DNA-DIRECTED RNA POLYMERASE I SUBUNIT RPA43"/>
    <property type="match status" value="1"/>
</dbReference>
<comment type="subcellular location">
    <subcellularLocation>
        <location evidence="1">Nucleus</location>
        <location evidence="1">Nucleolus</location>
    </subcellularLocation>
</comment>
<dbReference type="Pfam" id="PF17875">
    <property type="entry name" value="RPA43_OB"/>
    <property type="match status" value="1"/>
</dbReference>
<dbReference type="Gene3D" id="2.40.50.1060">
    <property type="match status" value="1"/>
</dbReference>
<dbReference type="GO" id="GO:0006362">
    <property type="term" value="P:transcription elongation by RNA polymerase I"/>
    <property type="evidence" value="ECO:0007669"/>
    <property type="project" value="UniProtKB-ARBA"/>
</dbReference>
<evidence type="ECO:0000256" key="5">
    <source>
        <dbReference type="ARBA" id="ARBA00023163"/>
    </source>
</evidence>
<reference evidence="9" key="1">
    <citation type="journal article" date="2020" name="Stud. Mycol.">
        <title>101 Dothideomycetes genomes: a test case for predicting lifestyles and emergence of pathogens.</title>
        <authorList>
            <person name="Haridas S."/>
            <person name="Albert R."/>
            <person name="Binder M."/>
            <person name="Bloem J."/>
            <person name="Labutti K."/>
            <person name="Salamov A."/>
            <person name="Andreopoulos B."/>
            <person name="Baker S."/>
            <person name="Barry K."/>
            <person name="Bills G."/>
            <person name="Bluhm B."/>
            <person name="Cannon C."/>
            <person name="Castanera R."/>
            <person name="Culley D."/>
            <person name="Daum C."/>
            <person name="Ezra D."/>
            <person name="Gonzalez J."/>
            <person name="Henrissat B."/>
            <person name="Kuo A."/>
            <person name="Liang C."/>
            <person name="Lipzen A."/>
            <person name="Lutzoni F."/>
            <person name="Magnuson J."/>
            <person name="Mondo S."/>
            <person name="Nolan M."/>
            <person name="Ohm R."/>
            <person name="Pangilinan J."/>
            <person name="Park H.-J."/>
            <person name="Ramirez L."/>
            <person name="Alfaro M."/>
            <person name="Sun H."/>
            <person name="Tritt A."/>
            <person name="Yoshinaga Y."/>
            <person name="Zwiers L.-H."/>
            <person name="Turgeon B."/>
            <person name="Goodwin S."/>
            <person name="Spatafora J."/>
            <person name="Crous P."/>
            <person name="Grigoriev I."/>
        </authorList>
    </citation>
    <scope>NUCLEOTIDE SEQUENCE</scope>
    <source>
        <strain evidence="9">ATCC 36951</strain>
    </source>
</reference>
<dbReference type="InterPro" id="IPR036898">
    <property type="entry name" value="RNA_pol_Rpb7-like_N_sf"/>
</dbReference>
<evidence type="ECO:0000313" key="9">
    <source>
        <dbReference type="EMBL" id="KAF2169316.1"/>
    </source>
</evidence>
<organism evidence="9 10">
    <name type="scientific">Zasmidium cellare ATCC 36951</name>
    <dbReference type="NCBI Taxonomy" id="1080233"/>
    <lineage>
        <taxon>Eukaryota</taxon>
        <taxon>Fungi</taxon>
        <taxon>Dikarya</taxon>
        <taxon>Ascomycota</taxon>
        <taxon>Pezizomycotina</taxon>
        <taxon>Dothideomycetes</taxon>
        <taxon>Dothideomycetidae</taxon>
        <taxon>Mycosphaerellales</taxon>
        <taxon>Mycosphaerellaceae</taxon>
        <taxon>Zasmidium</taxon>
    </lineage>
</organism>
<evidence type="ECO:0000256" key="4">
    <source>
        <dbReference type="ARBA" id="ARBA00022553"/>
    </source>
</evidence>
<dbReference type="EMBL" id="ML993588">
    <property type="protein sequence ID" value="KAF2169316.1"/>
    <property type="molecule type" value="Genomic_DNA"/>
</dbReference>
<evidence type="ECO:0000256" key="6">
    <source>
        <dbReference type="ARBA" id="ARBA00023242"/>
    </source>
</evidence>
<name>A0A6A6CUZ1_ZASCE</name>
<dbReference type="RefSeq" id="XP_033670205.1">
    <property type="nucleotide sequence ID" value="XM_033805438.1"/>
</dbReference>
<comment type="function">
    <text evidence="7">DNA-dependent RNA polymerase which catalyzes the transcription of DNA into RNA using the four ribonucleoside triphosphates as substrates.</text>
</comment>
<evidence type="ECO:0000256" key="7">
    <source>
        <dbReference type="RuleBase" id="RU369086"/>
    </source>
</evidence>
<gene>
    <name evidence="9" type="ORF">M409DRAFT_20541</name>
</gene>
<dbReference type="Gene3D" id="3.30.1490.120">
    <property type="entry name" value="RNA polymerase Rpb7-like, N-terminal domain"/>
    <property type="match status" value="1"/>
</dbReference>
<dbReference type="GO" id="GO:0005736">
    <property type="term" value="C:RNA polymerase I complex"/>
    <property type="evidence" value="ECO:0007669"/>
    <property type="project" value="UniProtKB-ARBA"/>
</dbReference>
<evidence type="ECO:0000256" key="2">
    <source>
        <dbReference type="ARBA" id="ARBA00005930"/>
    </source>
</evidence>
<dbReference type="OrthoDB" id="10250504at2759"/>
<keyword evidence="3 7" id="KW-0240">DNA-directed RNA polymerase</keyword>
<accession>A0A6A6CUZ1</accession>
<dbReference type="GO" id="GO:0006361">
    <property type="term" value="P:transcription initiation at RNA polymerase I promoter"/>
    <property type="evidence" value="ECO:0007669"/>
    <property type="project" value="UniProtKB-ARBA"/>
</dbReference>
<dbReference type="InterPro" id="IPR041178">
    <property type="entry name" value="RPA43_OB"/>
</dbReference>
<dbReference type="PANTHER" id="PTHR12709">
    <property type="entry name" value="DNA-DIRECTED RNA POLYMERASE II, III"/>
    <property type="match status" value="1"/>
</dbReference>
<keyword evidence="10" id="KW-1185">Reference proteome</keyword>
<dbReference type="FunFam" id="3.30.1490.120:FF:000004">
    <property type="entry name" value="RNA polymerase I subunit Rpa43"/>
    <property type="match status" value="1"/>
</dbReference>
<dbReference type="Proteomes" id="UP000799537">
    <property type="component" value="Unassembled WGS sequence"/>
</dbReference>
<dbReference type="InterPro" id="IPR045113">
    <property type="entry name" value="Rpb7-like"/>
</dbReference>
<keyword evidence="5 7" id="KW-0804">Transcription</keyword>
<dbReference type="AlphaFoldDB" id="A0A6A6CUZ1"/>
<evidence type="ECO:0000256" key="3">
    <source>
        <dbReference type="ARBA" id="ARBA00022478"/>
    </source>
</evidence>